<evidence type="ECO:0000313" key="1">
    <source>
        <dbReference type="EMBL" id="PFX23688.1"/>
    </source>
</evidence>
<dbReference type="Proteomes" id="UP000225706">
    <property type="component" value="Unassembled WGS sequence"/>
</dbReference>
<proteinExistence type="predicted"/>
<name>A0A2B4S551_STYPI</name>
<dbReference type="OrthoDB" id="5953645at2759"/>
<dbReference type="AlphaFoldDB" id="A0A2B4S551"/>
<protein>
    <submittedName>
        <fullName evidence="1">Uncharacterized protein</fullName>
    </submittedName>
</protein>
<keyword evidence="2" id="KW-1185">Reference proteome</keyword>
<sequence>MAVIIRKSWVFQSARALGTLYGNKSLRHHDGTPALKRKMSSGEQSKLEALVTFGESKRTIRYEKGDDLKTFRHHFLRTFSDILSEDVAPGDVKFQKFDGNFNEYVESRCADVYHMTWYPVSTHLPLEFKPHPIQPHVHYQFWNPVCNGLIQMDPSTPIPIVTGKGTIGNSPHTVVQAEDFGHDLFYLYFTDGHSKMYITSQGEGEPIVAVETPTPTDHSIFKVEYYWSYTLFKSVALGNNNLYLGCDKDQNATLVRMPRVAYPDPRALFTVTQR</sequence>
<gene>
    <name evidence="1" type="ORF">AWC38_SpisGene11750</name>
</gene>
<evidence type="ECO:0000313" key="2">
    <source>
        <dbReference type="Proteomes" id="UP000225706"/>
    </source>
</evidence>
<comment type="caution">
    <text evidence="1">The sequence shown here is derived from an EMBL/GenBank/DDBJ whole genome shotgun (WGS) entry which is preliminary data.</text>
</comment>
<accession>A0A2B4S551</accession>
<reference evidence="2" key="1">
    <citation type="journal article" date="2017" name="bioRxiv">
        <title>Comparative analysis of the genomes of Stylophora pistillata and Acropora digitifera provides evidence for extensive differences between species of corals.</title>
        <authorList>
            <person name="Voolstra C.R."/>
            <person name="Li Y."/>
            <person name="Liew Y.J."/>
            <person name="Baumgarten S."/>
            <person name="Zoccola D."/>
            <person name="Flot J.-F."/>
            <person name="Tambutte S."/>
            <person name="Allemand D."/>
            <person name="Aranda M."/>
        </authorList>
    </citation>
    <scope>NUCLEOTIDE SEQUENCE [LARGE SCALE GENOMIC DNA]</scope>
</reference>
<dbReference type="EMBL" id="LSMT01000200">
    <property type="protein sequence ID" value="PFX23688.1"/>
    <property type="molecule type" value="Genomic_DNA"/>
</dbReference>
<organism evidence="1 2">
    <name type="scientific">Stylophora pistillata</name>
    <name type="common">Smooth cauliflower coral</name>
    <dbReference type="NCBI Taxonomy" id="50429"/>
    <lineage>
        <taxon>Eukaryota</taxon>
        <taxon>Metazoa</taxon>
        <taxon>Cnidaria</taxon>
        <taxon>Anthozoa</taxon>
        <taxon>Hexacorallia</taxon>
        <taxon>Scleractinia</taxon>
        <taxon>Astrocoeniina</taxon>
        <taxon>Pocilloporidae</taxon>
        <taxon>Stylophora</taxon>
    </lineage>
</organism>